<dbReference type="InterPro" id="IPR016181">
    <property type="entry name" value="Acyl_CoA_acyltransferase"/>
</dbReference>
<comment type="catalytic activity">
    <reaction evidence="7 9">
        <text>a fatty acyl-[ACP] + S-adenosyl-L-methionine = an N-acyl-L-homoserine lactone + S-methyl-5'-thioadenosine + holo-[ACP] + H(+)</text>
        <dbReference type="Rhea" id="RHEA:10096"/>
        <dbReference type="Rhea" id="RHEA-COMP:9685"/>
        <dbReference type="Rhea" id="RHEA-COMP:14125"/>
        <dbReference type="ChEBI" id="CHEBI:15378"/>
        <dbReference type="ChEBI" id="CHEBI:17509"/>
        <dbReference type="ChEBI" id="CHEBI:55474"/>
        <dbReference type="ChEBI" id="CHEBI:59789"/>
        <dbReference type="ChEBI" id="CHEBI:64479"/>
        <dbReference type="ChEBI" id="CHEBI:138651"/>
        <dbReference type="EC" id="2.3.1.184"/>
    </reaction>
</comment>
<comment type="caution">
    <text evidence="10">The sequence shown here is derived from an EMBL/GenBank/DDBJ whole genome shotgun (WGS) entry which is preliminary data.</text>
</comment>
<dbReference type="PANTHER" id="PTHR39322">
    <property type="entry name" value="ACYL-HOMOSERINE-LACTONE SYNTHASE"/>
    <property type="match status" value="1"/>
</dbReference>
<keyword evidence="11" id="KW-1185">Reference proteome</keyword>
<dbReference type="Proteomes" id="UP000649768">
    <property type="component" value="Unassembled WGS sequence"/>
</dbReference>
<dbReference type="PROSITE" id="PS00949">
    <property type="entry name" value="AUTOINDUCER_SYNTH_1"/>
    <property type="match status" value="1"/>
</dbReference>
<proteinExistence type="inferred from homology"/>
<evidence type="ECO:0000256" key="8">
    <source>
        <dbReference type="PROSITE-ProRule" id="PRU00533"/>
    </source>
</evidence>
<reference evidence="10 11" key="1">
    <citation type="submission" date="2020-09" db="EMBL/GenBank/DDBJ databases">
        <title>Photobacterium sp. CAU 1568 isolated from sand of Sido Beach.</title>
        <authorList>
            <person name="Kim W."/>
        </authorList>
    </citation>
    <scope>NUCLEOTIDE SEQUENCE [LARGE SCALE GENOMIC DNA]</scope>
    <source>
        <strain evidence="10 11">CAU 1568</strain>
    </source>
</reference>
<keyword evidence="4 9" id="KW-0808">Transferase</keyword>
<protein>
    <recommendedName>
        <fullName evidence="2 9">Acyl-homoserine-lactone synthase</fullName>
        <ecNumber evidence="1 9">2.3.1.184</ecNumber>
    </recommendedName>
    <alternativeName>
        <fullName evidence="9">Autoinducer synthesis protein</fullName>
    </alternativeName>
</protein>
<keyword evidence="3 8" id="KW-0673">Quorum sensing</keyword>
<dbReference type="RefSeq" id="WP_192015600.1">
    <property type="nucleotide sequence ID" value="NZ_JACYTP010000004.1"/>
</dbReference>
<dbReference type="Gene3D" id="3.40.630.30">
    <property type="match status" value="1"/>
</dbReference>
<dbReference type="PRINTS" id="PR01549">
    <property type="entry name" value="AUTOINDCRSYN"/>
</dbReference>
<sequence>MYRLVCTQFLNFDKNELDDLGRFRHDVFIKQLKWDLNITSLEEGIENDEFDTESALYVIAYNENDKIVGCARLIPSYSPYLLSDVFPYLCDSELPRDIATWEISRFAAYGHELESLPFDILKFSLQLAGMHGVKQLVAVTTVAIERYFLRRGVTLNRMGKVTKKGRDKLIALSFPVEQFDDNKLLNVIETEGSLLFYRSLPESEALLLS</sequence>
<evidence type="ECO:0000256" key="7">
    <source>
        <dbReference type="ARBA" id="ARBA00048576"/>
    </source>
</evidence>
<dbReference type="InterPro" id="IPR018311">
    <property type="entry name" value="Autoind_synth_CS"/>
</dbReference>
<evidence type="ECO:0000313" key="10">
    <source>
        <dbReference type="EMBL" id="MBD8512839.1"/>
    </source>
</evidence>
<evidence type="ECO:0000256" key="4">
    <source>
        <dbReference type="ARBA" id="ARBA00022679"/>
    </source>
</evidence>
<evidence type="ECO:0000256" key="3">
    <source>
        <dbReference type="ARBA" id="ARBA00022654"/>
    </source>
</evidence>
<evidence type="ECO:0000256" key="2">
    <source>
        <dbReference type="ARBA" id="ARBA00018768"/>
    </source>
</evidence>
<comment type="similarity">
    <text evidence="8 9">Belongs to the autoinducer synthase family.</text>
</comment>
<evidence type="ECO:0000256" key="1">
    <source>
        <dbReference type="ARBA" id="ARBA00012340"/>
    </source>
</evidence>
<name>A0ABR9BKW9_9GAMM</name>
<dbReference type="InterPro" id="IPR001690">
    <property type="entry name" value="Autoind_synthase"/>
</dbReference>
<gene>
    <name evidence="10" type="ORF">IFO68_09060</name>
</gene>
<keyword evidence="5 9" id="KW-0949">S-adenosyl-L-methionine</keyword>
<dbReference type="SUPFAM" id="SSF55729">
    <property type="entry name" value="Acyl-CoA N-acyltransferases (Nat)"/>
    <property type="match status" value="1"/>
</dbReference>
<evidence type="ECO:0000256" key="6">
    <source>
        <dbReference type="ARBA" id="ARBA00022929"/>
    </source>
</evidence>
<dbReference type="EC" id="2.3.1.184" evidence="1 9"/>
<dbReference type="PROSITE" id="PS51187">
    <property type="entry name" value="AUTOINDUCER_SYNTH_2"/>
    <property type="match status" value="1"/>
</dbReference>
<evidence type="ECO:0000256" key="9">
    <source>
        <dbReference type="RuleBase" id="RU361135"/>
    </source>
</evidence>
<dbReference type="PANTHER" id="PTHR39322:SF1">
    <property type="entry name" value="ISOVALERYL-HOMOSERINE LACTONE SYNTHASE"/>
    <property type="match status" value="1"/>
</dbReference>
<organism evidence="10 11">
    <name type="scientific">Photobacterium arenosum</name>
    <dbReference type="NCBI Taxonomy" id="2774143"/>
    <lineage>
        <taxon>Bacteria</taxon>
        <taxon>Pseudomonadati</taxon>
        <taxon>Pseudomonadota</taxon>
        <taxon>Gammaproteobacteria</taxon>
        <taxon>Vibrionales</taxon>
        <taxon>Vibrionaceae</taxon>
        <taxon>Photobacterium</taxon>
    </lineage>
</organism>
<evidence type="ECO:0000313" key="11">
    <source>
        <dbReference type="Proteomes" id="UP000649768"/>
    </source>
</evidence>
<dbReference type="Pfam" id="PF00765">
    <property type="entry name" value="Autoind_synth"/>
    <property type="match status" value="1"/>
</dbReference>
<keyword evidence="6 8" id="KW-0071">Autoinducer synthesis</keyword>
<dbReference type="EMBL" id="JACYTP010000004">
    <property type="protein sequence ID" value="MBD8512839.1"/>
    <property type="molecule type" value="Genomic_DNA"/>
</dbReference>
<evidence type="ECO:0000256" key="5">
    <source>
        <dbReference type="ARBA" id="ARBA00022691"/>
    </source>
</evidence>
<accession>A0ABR9BKW9</accession>